<dbReference type="EMBL" id="BAHC01000127">
    <property type="protein sequence ID" value="GAB91332.1"/>
    <property type="molecule type" value="Genomic_DNA"/>
</dbReference>
<sequence length="187" mass="20616">MGFKVYIHLMSKSTDDQVAMLARAFVTRLNDRLRRAERAGVDLTSALDDPDALADRMIAALPLGDPFDALIGPFYDMQGVIAFVGITKTAIVKRLRTGRLIGCQLADASRTWVFPAWQFGGDARLIDGMADVWAVLTVHADLWTAAAWMRSPNRGLDGQTPVSWLTEGRRIEDVVDAARRVSARWGA</sequence>
<reference evidence="2 3" key="1">
    <citation type="submission" date="2012-08" db="EMBL/GenBank/DDBJ databases">
        <title>Whole genome shotgun sequence of Gordonia rhizosphera NBRC 16068.</title>
        <authorList>
            <person name="Takarada H."/>
            <person name="Isaki S."/>
            <person name="Hosoyama A."/>
            <person name="Tsuchikane K."/>
            <person name="Katsumata H."/>
            <person name="Baba S."/>
            <person name="Ohji S."/>
            <person name="Yamazaki S."/>
            <person name="Fujita N."/>
        </authorList>
    </citation>
    <scope>NUCLEOTIDE SEQUENCE [LARGE SCALE GENOMIC DNA]</scope>
    <source>
        <strain evidence="2 3">NBRC 16068</strain>
    </source>
</reference>
<comment type="caution">
    <text evidence="2">The sequence shown here is derived from an EMBL/GenBank/DDBJ whole genome shotgun (WGS) entry which is preliminary data.</text>
</comment>
<dbReference type="AlphaFoldDB" id="K6WGR6"/>
<feature type="domain" description="Antitoxin Xre/MbcA/ParS-like toxin-binding" evidence="1">
    <location>
        <begin position="145"/>
        <end position="176"/>
    </location>
</feature>
<dbReference type="STRING" id="1108045.GORHZ_127_00130"/>
<proteinExistence type="predicted"/>
<evidence type="ECO:0000259" key="1">
    <source>
        <dbReference type="Pfam" id="PF09722"/>
    </source>
</evidence>
<dbReference type="Pfam" id="PF09722">
    <property type="entry name" value="Xre_MbcA_ParS_C"/>
    <property type="match status" value="1"/>
</dbReference>
<keyword evidence="3" id="KW-1185">Reference proteome</keyword>
<name>K6WGR6_9ACTN</name>
<protein>
    <recommendedName>
        <fullName evidence="1">Antitoxin Xre/MbcA/ParS-like toxin-binding domain-containing protein</fullName>
    </recommendedName>
</protein>
<dbReference type="Proteomes" id="UP000008363">
    <property type="component" value="Unassembled WGS sequence"/>
</dbReference>
<dbReference type="InterPro" id="IPR024467">
    <property type="entry name" value="Xre/MbcA/ParS-like_toxin-bd"/>
</dbReference>
<gene>
    <name evidence="2" type="ORF">GORHZ_127_00130</name>
</gene>
<evidence type="ECO:0000313" key="2">
    <source>
        <dbReference type="EMBL" id="GAB91332.1"/>
    </source>
</evidence>
<organism evidence="2 3">
    <name type="scientific">Gordonia rhizosphera NBRC 16068</name>
    <dbReference type="NCBI Taxonomy" id="1108045"/>
    <lineage>
        <taxon>Bacteria</taxon>
        <taxon>Bacillati</taxon>
        <taxon>Actinomycetota</taxon>
        <taxon>Actinomycetes</taxon>
        <taxon>Mycobacteriales</taxon>
        <taxon>Gordoniaceae</taxon>
        <taxon>Gordonia</taxon>
    </lineage>
</organism>
<dbReference type="eggNOG" id="ENOG5032Y0D">
    <property type="taxonomic scope" value="Bacteria"/>
</dbReference>
<evidence type="ECO:0000313" key="3">
    <source>
        <dbReference type="Proteomes" id="UP000008363"/>
    </source>
</evidence>
<accession>K6WGR6</accession>